<dbReference type="Pfam" id="PF12904">
    <property type="entry name" value="Collagen_bind_2"/>
    <property type="match status" value="1"/>
</dbReference>
<feature type="domain" description="Apiosidase-like catalytic" evidence="2">
    <location>
        <begin position="50"/>
        <end position="375"/>
    </location>
</feature>
<evidence type="ECO:0000259" key="2">
    <source>
        <dbReference type="Pfam" id="PF13204"/>
    </source>
</evidence>
<dbReference type="PANTHER" id="PTHR37836:SF3">
    <property type="entry name" value="ENDOGLUCANASE"/>
    <property type="match status" value="1"/>
</dbReference>
<evidence type="ECO:0000259" key="1">
    <source>
        <dbReference type="Pfam" id="PF12904"/>
    </source>
</evidence>
<evidence type="ECO:0000313" key="4">
    <source>
        <dbReference type="Proteomes" id="UP000198984"/>
    </source>
</evidence>
<accession>A0A1H8IRF7</accession>
<dbReference type="STRING" id="573321.SAMN04488505_11239"/>
<dbReference type="PANTHER" id="PTHR37836">
    <property type="entry name" value="LMO1036 PROTEIN"/>
    <property type="match status" value="1"/>
</dbReference>
<feature type="domain" description="Putative collagen-binding" evidence="1">
    <location>
        <begin position="378"/>
        <end position="468"/>
    </location>
</feature>
<dbReference type="InterPro" id="IPR017853">
    <property type="entry name" value="GH"/>
</dbReference>
<gene>
    <name evidence="3" type="ORF">SAMN04488505_11239</name>
</gene>
<reference evidence="3 4" key="1">
    <citation type="submission" date="2016-10" db="EMBL/GenBank/DDBJ databases">
        <authorList>
            <person name="de Groot N.N."/>
        </authorList>
    </citation>
    <scope>NUCLEOTIDE SEQUENCE [LARGE SCALE GENOMIC DNA]</scope>
    <source>
        <strain evidence="3 4">DSM 21039</strain>
    </source>
</reference>
<dbReference type="AlphaFoldDB" id="A0A1H8IRF7"/>
<dbReference type="Pfam" id="PF13204">
    <property type="entry name" value="Apiosidase"/>
    <property type="match status" value="1"/>
</dbReference>
<proteinExistence type="predicted"/>
<dbReference type="Proteomes" id="UP000198984">
    <property type="component" value="Unassembled WGS sequence"/>
</dbReference>
<keyword evidence="4" id="KW-1185">Reference proteome</keyword>
<dbReference type="Gene3D" id="3.20.20.80">
    <property type="entry name" value="Glycosidases"/>
    <property type="match status" value="1"/>
</dbReference>
<sequence>MANQPGVQYRIIYLFCYYYYPKPLTLMLRSTFTACICCCALSLFGQISISDNHRYLLRDGKPFFWLGDTAWELFHRLNREQADQYLQHRASQGFTVIQAVILAEFDGLHTPNAYGNLPLQKDDPTKPEEAYFKHVDYIIDKAASNDLVIGLLPTWGDKVWKSSWGKGPEIFTPQNARVYGKWLGKRYRTRKNIVWILGGDRIPQNDLQLSIWRQMAAGIQEGLGKKNKAVITFHTQPNALGSAEWFHKDAWLSFNMFQNGHCRNTPVYDKIQAAYNLTPVKPVLDGEPIYEDHPVCFNAKELGTSSAYDVRSYAYLDLFAGAFGHTYGCHDIWQFYSTSYEAVNNPHVLWQQAMDLPGAGQMQFVRKLMEANPMLERVPDQSLILENNLTPAERVQATRGKDYLYVYTVSGQPFTIVLGKISGARLQAGWYNPRNGELKRIGQVENQGQQKFTPPGTGYGQDWILILQDAARELKL</sequence>
<protein>
    <submittedName>
        <fullName evidence="3">Putative collagen-binding domain of a collagenase</fullName>
    </submittedName>
</protein>
<name>A0A1H8IRF7_9BACT</name>
<dbReference type="SUPFAM" id="SSF51445">
    <property type="entry name" value="(Trans)glycosidases"/>
    <property type="match status" value="1"/>
</dbReference>
<dbReference type="InterPro" id="IPR024749">
    <property type="entry name" value="Collagen-bd_put"/>
</dbReference>
<organism evidence="3 4">
    <name type="scientific">Chitinophaga rupis</name>
    <dbReference type="NCBI Taxonomy" id="573321"/>
    <lineage>
        <taxon>Bacteria</taxon>
        <taxon>Pseudomonadati</taxon>
        <taxon>Bacteroidota</taxon>
        <taxon>Chitinophagia</taxon>
        <taxon>Chitinophagales</taxon>
        <taxon>Chitinophagaceae</taxon>
        <taxon>Chitinophaga</taxon>
    </lineage>
</organism>
<dbReference type="InterPro" id="IPR025277">
    <property type="entry name" value="Apiosidase-like_cat_dom"/>
</dbReference>
<dbReference type="EMBL" id="FOBB01000012">
    <property type="protein sequence ID" value="SEN70587.1"/>
    <property type="molecule type" value="Genomic_DNA"/>
</dbReference>
<evidence type="ECO:0000313" key="3">
    <source>
        <dbReference type="EMBL" id="SEN70587.1"/>
    </source>
</evidence>